<dbReference type="EMBL" id="CP006643">
    <property type="protein sequence ID" value="AGX06774.1"/>
    <property type="molecule type" value="Genomic_DNA"/>
</dbReference>
<dbReference type="STRING" id="1367477.N288_24710"/>
<organism evidence="1 2">
    <name type="scientific">Bacillus infantis NRRL B-14911</name>
    <dbReference type="NCBI Taxonomy" id="1367477"/>
    <lineage>
        <taxon>Bacteria</taxon>
        <taxon>Bacillati</taxon>
        <taxon>Bacillota</taxon>
        <taxon>Bacilli</taxon>
        <taxon>Bacillales</taxon>
        <taxon>Bacillaceae</taxon>
        <taxon>Bacillus</taxon>
    </lineage>
</organism>
<reference evidence="1 2" key="1">
    <citation type="submission" date="2013-07" db="EMBL/GenBank/DDBJ databases">
        <title>Complete genome sequence of Bacillus infantis NRRL B-14911 that has potential to induce cardiac disease by antigenic mimicry.</title>
        <authorList>
            <person name="Massilamany C."/>
            <person name="Smith T.P.L."/>
            <person name="Loy J.D."/>
            <person name="Barletta R."/>
            <person name="Reddy J."/>
        </authorList>
    </citation>
    <scope>NUCLEOTIDE SEQUENCE [LARGE SCALE GENOMIC DNA]</scope>
    <source>
        <strain evidence="1 2">NRRL B-14911</strain>
    </source>
</reference>
<dbReference type="AlphaFoldDB" id="U5LG04"/>
<keyword evidence="2" id="KW-1185">Reference proteome</keyword>
<proteinExistence type="predicted"/>
<dbReference type="Proteomes" id="UP000017805">
    <property type="component" value="Chromosome"/>
</dbReference>
<gene>
    <name evidence="1" type="ORF">N288_24710</name>
</gene>
<evidence type="ECO:0000313" key="1">
    <source>
        <dbReference type="EMBL" id="AGX06774.1"/>
    </source>
</evidence>
<dbReference type="HOGENOM" id="CLU_2858360_0_0_9"/>
<protein>
    <submittedName>
        <fullName evidence="1">Uncharacterized protein</fullName>
    </submittedName>
</protein>
<sequence length="68" mass="7979">MAFRMMAIKVLEIKKVTVREKKLIREFQPFLNLIKLVLFSKKCSTKAIGRLKQSAFIRMPIRLDVLVT</sequence>
<dbReference type="KEGG" id="bif:N288_24710"/>
<name>U5LG04_9BACI</name>
<evidence type="ECO:0000313" key="2">
    <source>
        <dbReference type="Proteomes" id="UP000017805"/>
    </source>
</evidence>
<accession>U5LG04</accession>